<dbReference type="Proteomes" id="UP001558713">
    <property type="component" value="Unassembled WGS sequence"/>
</dbReference>
<proteinExistence type="predicted"/>
<name>A0ABD1C9B2_CARAN</name>
<protein>
    <submittedName>
        <fullName evidence="2">Protein PLASTID MOVEMENT IMPAIRED 15</fullName>
    </submittedName>
</protein>
<feature type="coiled-coil region" evidence="1">
    <location>
        <begin position="82"/>
        <end position="166"/>
    </location>
</feature>
<evidence type="ECO:0000256" key="1">
    <source>
        <dbReference type="SAM" id="Coils"/>
    </source>
</evidence>
<dbReference type="AlphaFoldDB" id="A0ABD1C9B2"/>
<reference evidence="2 3" key="1">
    <citation type="submission" date="2024-04" db="EMBL/GenBank/DDBJ databases">
        <title>Genome assembly C_amara_ONT_v2.</title>
        <authorList>
            <person name="Yant L."/>
            <person name="Moore C."/>
            <person name="Slenker M."/>
        </authorList>
    </citation>
    <scope>NUCLEOTIDE SEQUENCE [LARGE SCALE GENOMIC DNA]</scope>
    <source>
        <tissue evidence="2">Leaf</tissue>
    </source>
</reference>
<keyword evidence="3" id="KW-1185">Reference proteome</keyword>
<gene>
    <name evidence="2" type="ORF">V5N11_009167</name>
</gene>
<sequence length="177" mass="20810">MLRSNRSFERSLSVLKEVTEATKEELGSVNAELFQLMMNLTQAKEETTRFEKLLRKDDVKIQKLNANMLMTKSKLEAVFIAKERVSSLAENLVSLLEKLKKNKEAAKKEEHLLKEEDMVTKAETLMRTKLEIYEKERELISKLDELEKAKKEEALVLEKLESFVEEKWRRPYPLYIS</sequence>
<comment type="caution">
    <text evidence="2">The sequence shown here is derived from an EMBL/GenBank/DDBJ whole genome shotgun (WGS) entry which is preliminary data.</text>
</comment>
<dbReference type="EMBL" id="JBANAX010000013">
    <property type="protein sequence ID" value="KAL1226067.1"/>
    <property type="molecule type" value="Genomic_DNA"/>
</dbReference>
<evidence type="ECO:0000313" key="2">
    <source>
        <dbReference type="EMBL" id="KAL1226067.1"/>
    </source>
</evidence>
<organism evidence="2 3">
    <name type="scientific">Cardamine amara subsp. amara</name>
    <dbReference type="NCBI Taxonomy" id="228776"/>
    <lineage>
        <taxon>Eukaryota</taxon>
        <taxon>Viridiplantae</taxon>
        <taxon>Streptophyta</taxon>
        <taxon>Embryophyta</taxon>
        <taxon>Tracheophyta</taxon>
        <taxon>Spermatophyta</taxon>
        <taxon>Magnoliopsida</taxon>
        <taxon>eudicotyledons</taxon>
        <taxon>Gunneridae</taxon>
        <taxon>Pentapetalae</taxon>
        <taxon>rosids</taxon>
        <taxon>malvids</taxon>
        <taxon>Brassicales</taxon>
        <taxon>Brassicaceae</taxon>
        <taxon>Cardamineae</taxon>
        <taxon>Cardamine</taxon>
    </lineage>
</organism>
<keyword evidence="1" id="KW-0175">Coiled coil</keyword>
<evidence type="ECO:0000313" key="3">
    <source>
        <dbReference type="Proteomes" id="UP001558713"/>
    </source>
</evidence>
<accession>A0ABD1C9B2</accession>